<reference evidence="2" key="1">
    <citation type="submission" date="2021-02" db="EMBL/GenBank/DDBJ databases">
        <authorList>
            <person name="Nowell W R."/>
        </authorList>
    </citation>
    <scope>NUCLEOTIDE SEQUENCE</scope>
</reference>
<keyword evidence="1" id="KW-0472">Membrane</keyword>
<feature type="transmembrane region" description="Helical" evidence="1">
    <location>
        <begin position="100"/>
        <end position="122"/>
    </location>
</feature>
<name>A0A817QCC0_9BILA</name>
<gene>
    <name evidence="2" type="ORF">TIS948_LOCUS12336</name>
</gene>
<organism evidence="2 3">
    <name type="scientific">Rotaria socialis</name>
    <dbReference type="NCBI Taxonomy" id="392032"/>
    <lineage>
        <taxon>Eukaryota</taxon>
        <taxon>Metazoa</taxon>
        <taxon>Spiralia</taxon>
        <taxon>Gnathifera</taxon>
        <taxon>Rotifera</taxon>
        <taxon>Eurotatoria</taxon>
        <taxon>Bdelloidea</taxon>
        <taxon>Philodinida</taxon>
        <taxon>Philodinidae</taxon>
        <taxon>Rotaria</taxon>
    </lineage>
</organism>
<dbReference type="AlphaFoldDB" id="A0A817QCC0"/>
<keyword evidence="1" id="KW-1133">Transmembrane helix</keyword>
<evidence type="ECO:0000256" key="1">
    <source>
        <dbReference type="SAM" id="Phobius"/>
    </source>
</evidence>
<comment type="caution">
    <text evidence="2">The sequence shown here is derived from an EMBL/GenBank/DDBJ whole genome shotgun (WGS) entry which is preliminary data.</text>
</comment>
<evidence type="ECO:0000313" key="3">
    <source>
        <dbReference type="Proteomes" id="UP000663825"/>
    </source>
</evidence>
<protein>
    <recommendedName>
        <fullName evidence="4">G-protein coupled receptors family 1 profile domain-containing protein</fullName>
    </recommendedName>
</protein>
<sequence>MDNNQSLNNTKNISLATTEISLSLNSRFWILLLFDIPSVACAFFVLFCILVDRKLRTNLKNHALVIILLLGIGSQLIDVSFYLNFIVHSSVVPTKPSTCLLWWFLNIDMYDGGVIFMAWTAFERHII</sequence>
<dbReference type="Proteomes" id="UP000663825">
    <property type="component" value="Unassembled WGS sequence"/>
</dbReference>
<keyword evidence="1" id="KW-0812">Transmembrane</keyword>
<dbReference type="EMBL" id="CAJNXB010001827">
    <property type="protein sequence ID" value="CAF3196964.1"/>
    <property type="molecule type" value="Genomic_DNA"/>
</dbReference>
<feature type="non-terminal residue" evidence="2">
    <location>
        <position position="127"/>
    </location>
</feature>
<feature type="transmembrane region" description="Helical" evidence="1">
    <location>
        <begin position="63"/>
        <end position="88"/>
    </location>
</feature>
<proteinExistence type="predicted"/>
<evidence type="ECO:0008006" key="4">
    <source>
        <dbReference type="Google" id="ProtNLM"/>
    </source>
</evidence>
<accession>A0A817QCC0</accession>
<evidence type="ECO:0000313" key="2">
    <source>
        <dbReference type="EMBL" id="CAF3196964.1"/>
    </source>
</evidence>
<feature type="transmembrane region" description="Helical" evidence="1">
    <location>
        <begin position="28"/>
        <end position="51"/>
    </location>
</feature>